<gene>
    <name evidence="1" type="ORF">OE747_24240</name>
</gene>
<proteinExistence type="predicted"/>
<evidence type="ECO:0000313" key="2">
    <source>
        <dbReference type="Proteomes" id="UP001320899"/>
    </source>
</evidence>
<dbReference type="EMBL" id="JAOWLB010000045">
    <property type="protein sequence ID" value="MCV2891428.1"/>
    <property type="molecule type" value="Genomic_DNA"/>
</dbReference>
<name>A0ABT3ARW4_9RHOB</name>
<dbReference type="RefSeq" id="WP_263831016.1">
    <property type="nucleotide sequence ID" value="NZ_JAOWLB010000045.1"/>
</dbReference>
<comment type="caution">
    <text evidence="1">The sequence shown here is derived from an EMBL/GenBank/DDBJ whole genome shotgun (WGS) entry which is preliminary data.</text>
</comment>
<sequence>MSALVSVVDTAIREPRTQRLVQLSDLFESGALSDATSDESFVLRLNTHVASRHQSPGKTPPADLISAISDTGELHRHAELVAFGRWLLLDGCPGMKSQGGKQADPRLILQCVATAIHELRIRPALRTEEIETGARQHRKGEITKHDLATRWSRLFDQVVKPTAFDARLRSMRRILPAYLAYLRSGKFTVSGKEIRKSPEIAKVLKAISKASTPGVSQKTRTAAPVPHTPAVLAPFQIELRYSSSDREAEYRGLGASAVANPILPYLVTSSASTVASGRQRTDRSDKIVLKPDVIIRGAYKVDALVDRIAIFVDTVATTSVTALHDKISRATAAKTFVRDLTMVTPRDTWGATLPVADLHKKSGQHFAILIQDPNAELLTVILQAIERDFGTTGSIQVHMIEVAIDFYPKNTTSVQDAILRREQMVGLLQRHHWTPHSLLRDHCPSVPRYVDARQIYAEKEAPRYLFAQQGDSFHSDSEIEQPKVRHRILSSKTGKDIYLGRVDKRDSQAALNVIQAGICDGDQL</sequence>
<keyword evidence="2" id="KW-1185">Reference proteome</keyword>
<evidence type="ECO:0000313" key="1">
    <source>
        <dbReference type="EMBL" id="MCV2891428.1"/>
    </source>
</evidence>
<protein>
    <submittedName>
        <fullName evidence="1">Uncharacterized protein</fullName>
    </submittedName>
</protein>
<dbReference type="Proteomes" id="UP001320899">
    <property type="component" value="Unassembled WGS sequence"/>
</dbReference>
<accession>A0ABT3ARW4</accession>
<feature type="non-terminal residue" evidence="1">
    <location>
        <position position="524"/>
    </location>
</feature>
<reference evidence="1 2" key="1">
    <citation type="submission" date="2022-10" db="EMBL/GenBank/DDBJ databases">
        <title>Ruegeria sp. nov., isolated from ocean surface sediments.</title>
        <authorList>
            <person name="He W."/>
            <person name="Xue H.-P."/>
            <person name="Zhang D.-F."/>
        </authorList>
    </citation>
    <scope>NUCLEOTIDE SEQUENCE [LARGE SCALE GENOMIC DNA]</scope>
    <source>
        <strain evidence="1 2">XHP0148</strain>
    </source>
</reference>
<organism evidence="1 2">
    <name type="scientific">Ruegeria aquimaris</name>
    <dbReference type="NCBI Taxonomy" id="2984333"/>
    <lineage>
        <taxon>Bacteria</taxon>
        <taxon>Pseudomonadati</taxon>
        <taxon>Pseudomonadota</taxon>
        <taxon>Alphaproteobacteria</taxon>
        <taxon>Rhodobacterales</taxon>
        <taxon>Roseobacteraceae</taxon>
        <taxon>Ruegeria</taxon>
    </lineage>
</organism>